<dbReference type="Proteomes" id="UP000307720">
    <property type="component" value="Unassembled WGS sequence"/>
</dbReference>
<evidence type="ECO:0000313" key="1">
    <source>
        <dbReference type="EMBL" id="TGY00254.1"/>
    </source>
</evidence>
<proteinExistence type="predicted"/>
<accession>A0AC61R3B2</accession>
<evidence type="ECO:0000313" key="2">
    <source>
        <dbReference type="Proteomes" id="UP000307720"/>
    </source>
</evidence>
<comment type="caution">
    <text evidence="1">The sequence shown here is derived from an EMBL/GenBank/DDBJ whole genome shotgun (WGS) entry which is preliminary data.</text>
</comment>
<sequence>MQKKCRGLTAVLFLLFGICFSMDAAAAYPPISDARPLKAYGWQSKKYTVYTDETLTEQMCVLSYGECEVVAISKNAAQIRYKEDNTMKKGWIPLTKLVYNPEYAHQVSYANADLTLYRRPTVKAPYIMIPQFSGGVTVSERGSWTEVLFRSGSAYYLGWIKTSTHQSMVRLSMETTTQPLANGIYTISPRNAVTKALTCETGGSKFKLAANRKAGTQRFRLRYVADGYYLVTPLKEKGNLTDAGGRLKAREDGCLWKLSRSGGCFYIQSKDSRRGLRYASGRVSAAAFRKDKAQQWKFVKISRKPTKESSIVFSQYDPKWGGSTYYAGPTRRTISTSGCGVVALTNAVYALNGEFINPAKIARFSVSRGHYFYNQGTADTLYPDFAKKYGKMYHFKHNGKTYSLSKVKQHLLKGRVAVALVPGHYIAIVGYRSSDGCFLVLDSAIYGKRPTTIYGDWVSAATLGQGTLRCEYFHILSRQ</sequence>
<organism evidence="1 2">
    <name type="scientific">Hominisplanchenecus murintestinalis</name>
    <dbReference type="NCBI Taxonomy" id="2941517"/>
    <lineage>
        <taxon>Bacteria</taxon>
        <taxon>Bacillati</taxon>
        <taxon>Bacillota</taxon>
        <taxon>Clostridia</taxon>
        <taxon>Lachnospirales</taxon>
        <taxon>Lachnospiraceae</taxon>
        <taxon>Hominisplanchenecus</taxon>
    </lineage>
</organism>
<reference evidence="1" key="1">
    <citation type="submission" date="2019-04" db="EMBL/GenBank/DDBJ databases">
        <title>Microbes associate with the intestines of laboratory mice.</title>
        <authorList>
            <person name="Navarre W."/>
            <person name="Wong E."/>
            <person name="Huang K."/>
            <person name="Tropini C."/>
            <person name="Ng K."/>
            <person name="Yu B."/>
        </authorList>
    </citation>
    <scope>NUCLEOTIDE SEQUENCE</scope>
    <source>
        <strain evidence="1">NM72_1-8</strain>
    </source>
</reference>
<name>A0AC61R3B2_9FIRM</name>
<gene>
    <name evidence="1" type="ORF">E5357_01760</name>
</gene>
<protein>
    <submittedName>
        <fullName evidence="1">Uncharacterized protein</fullName>
    </submittedName>
</protein>
<keyword evidence="2" id="KW-1185">Reference proteome</keyword>
<dbReference type="EMBL" id="SRZB01000002">
    <property type="protein sequence ID" value="TGY00254.1"/>
    <property type="molecule type" value="Genomic_DNA"/>
</dbReference>